<protein>
    <recommendedName>
        <fullName evidence="3">Pseudouridine synthase</fullName>
        <ecNumber evidence="3">5.4.99.-</ecNumber>
    </recommendedName>
</protein>
<dbReference type="GO" id="GO:0003723">
    <property type="term" value="F:RNA binding"/>
    <property type="evidence" value="ECO:0007669"/>
    <property type="project" value="UniProtKB-KW"/>
</dbReference>
<keyword evidence="2" id="KW-0694">RNA-binding</keyword>
<dbReference type="InterPro" id="IPR006145">
    <property type="entry name" value="PsdUridine_synth_RsuA/RluA"/>
</dbReference>
<comment type="caution">
    <text evidence="6">The sequence shown here is derived from an EMBL/GenBank/DDBJ whole genome shotgun (WGS) entry which is preliminary data.</text>
</comment>
<dbReference type="EMBL" id="NIDN02001023">
    <property type="protein sequence ID" value="RLL92870.1"/>
    <property type="molecule type" value="Genomic_DNA"/>
</dbReference>
<evidence type="ECO:0000256" key="1">
    <source>
        <dbReference type="PIRSR" id="PIRSR606225-1"/>
    </source>
</evidence>
<dbReference type="SUPFAM" id="SSF55120">
    <property type="entry name" value="Pseudouridine synthase"/>
    <property type="match status" value="1"/>
</dbReference>
<dbReference type="PANTHER" id="PTHR21600:SF40">
    <property type="entry name" value="PSEUDOURIDYLATE SYNTHASE RPUSD2"/>
    <property type="match status" value="1"/>
</dbReference>
<dbReference type="InterPro" id="IPR006225">
    <property type="entry name" value="PsdUridine_synth_RluC/D"/>
</dbReference>
<dbReference type="InterPro" id="IPR006224">
    <property type="entry name" value="PsdUridine_synth_RluA-like_CS"/>
</dbReference>
<dbReference type="PANTHER" id="PTHR21600">
    <property type="entry name" value="MITOCHONDRIAL RNA PSEUDOURIDINE SYNTHASE"/>
    <property type="match status" value="1"/>
</dbReference>
<feature type="region of interest" description="Disordered" evidence="4">
    <location>
        <begin position="1"/>
        <end position="21"/>
    </location>
</feature>
<reference evidence="6 7" key="1">
    <citation type="submission" date="2018-08" db="EMBL/GenBank/DDBJ databases">
        <title>Draft genome sequences of two Aspergillus turcosus clinical strains isolated from bronchoalveolar lavage fluid: one azole-susceptible and the other azole-resistant.</title>
        <authorList>
            <person name="Parent-Michaud M."/>
            <person name="Dufresne P.J."/>
            <person name="Fournier E."/>
            <person name="Martineau C."/>
            <person name="Moreira S."/>
            <person name="Perkins V."/>
            <person name="De Repentigny L."/>
            <person name="Dufresne S.F."/>
        </authorList>
    </citation>
    <scope>NUCLEOTIDE SEQUENCE [LARGE SCALE GENOMIC DNA]</scope>
    <source>
        <strain evidence="6">HMR AF 1038</strain>
    </source>
</reference>
<dbReference type="PROSITE" id="PS01129">
    <property type="entry name" value="PSI_RLU"/>
    <property type="match status" value="1"/>
</dbReference>
<dbReference type="GO" id="GO:0009982">
    <property type="term" value="F:pseudouridine synthase activity"/>
    <property type="evidence" value="ECO:0007669"/>
    <property type="project" value="InterPro"/>
</dbReference>
<evidence type="ECO:0000256" key="2">
    <source>
        <dbReference type="PROSITE-ProRule" id="PRU00182"/>
    </source>
</evidence>
<gene>
    <name evidence="6" type="ORF">CFD26_100244</name>
</gene>
<keyword evidence="7" id="KW-1185">Reference proteome</keyword>
<dbReference type="AlphaFoldDB" id="A0A3R7FLN2"/>
<organism evidence="6 7">
    <name type="scientific">Aspergillus turcosus</name>
    <dbReference type="NCBI Taxonomy" id="1245748"/>
    <lineage>
        <taxon>Eukaryota</taxon>
        <taxon>Fungi</taxon>
        <taxon>Dikarya</taxon>
        <taxon>Ascomycota</taxon>
        <taxon>Pezizomycotina</taxon>
        <taxon>Eurotiomycetes</taxon>
        <taxon>Eurotiomycetidae</taxon>
        <taxon>Eurotiales</taxon>
        <taxon>Aspergillaceae</taxon>
        <taxon>Aspergillus</taxon>
        <taxon>Aspergillus subgen. Fumigati</taxon>
    </lineage>
</organism>
<comment type="catalytic activity">
    <reaction evidence="3">
        <text>a uridine in RNA = a pseudouridine in RNA</text>
        <dbReference type="Rhea" id="RHEA:48348"/>
        <dbReference type="Rhea" id="RHEA-COMP:12068"/>
        <dbReference type="Rhea" id="RHEA-COMP:12069"/>
        <dbReference type="ChEBI" id="CHEBI:65314"/>
        <dbReference type="ChEBI" id="CHEBI:65315"/>
    </reaction>
</comment>
<comment type="similarity">
    <text evidence="3">Belongs to the pseudouridine synthase RluA family.</text>
</comment>
<evidence type="ECO:0000259" key="5">
    <source>
        <dbReference type="Pfam" id="PF00849"/>
    </source>
</evidence>
<dbReference type="Proteomes" id="UP000215289">
    <property type="component" value="Unassembled WGS sequence"/>
</dbReference>
<evidence type="ECO:0000313" key="6">
    <source>
        <dbReference type="EMBL" id="RLL92870.1"/>
    </source>
</evidence>
<evidence type="ECO:0000256" key="3">
    <source>
        <dbReference type="RuleBase" id="RU362028"/>
    </source>
</evidence>
<dbReference type="STRING" id="1245748.A0A3R7FLN2"/>
<comment type="function">
    <text evidence="3">Responsible for synthesis of pseudouridine from uracil.</text>
</comment>
<name>A0A3R7FLN2_9EURO</name>
<accession>A0A3R7FLN2</accession>
<dbReference type="PROSITE" id="PS50889">
    <property type="entry name" value="S4"/>
    <property type="match status" value="1"/>
</dbReference>
<keyword evidence="3" id="KW-0413">Isomerase</keyword>
<dbReference type="InterPro" id="IPR050188">
    <property type="entry name" value="RluA_PseudoU_synthase"/>
</dbReference>
<dbReference type="GO" id="GO:0000455">
    <property type="term" value="P:enzyme-directed rRNA pseudouridine synthesis"/>
    <property type="evidence" value="ECO:0007669"/>
    <property type="project" value="TreeGrafter"/>
</dbReference>
<sequence>MAVVPVDTTLQVPPPDPVEEPPKVAVTPCAPWPIPYYFEGGLRRVKPYYYTYNTYCKERWRGRELQDIFTSEFRDRPAEYYVQALADGKVTVNGKTAAPNTVIKNGEIISHTLHRHEPPVTGHEIGIIHEDDDIIVIDKPAGVPVHAAGRYHYNSIVEILRSQRGQDFVPRPCNRLDRLTSGVMFIAKHPKGADAITIKLKQRTVQKEYIARVKGRFPDGVVVCDQPIMSVSPKLGLNRVRATGKDAKTKFRRRRLSPSDAPADMLKQHRPQQSHHYSQHLPAL</sequence>
<dbReference type="Gene3D" id="3.30.2350.10">
    <property type="entry name" value="Pseudouridine synthase"/>
    <property type="match status" value="1"/>
</dbReference>
<dbReference type="InterPro" id="IPR020103">
    <property type="entry name" value="PsdUridine_synth_cat_dom_sf"/>
</dbReference>
<dbReference type="Pfam" id="PF00849">
    <property type="entry name" value="PseudoU_synth_2"/>
    <property type="match status" value="1"/>
</dbReference>
<dbReference type="NCBIfam" id="TIGR00005">
    <property type="entry name" value="rluA_subfam"/>
    <property type="match status" value="1"/>
</dbReference>
<dbReference type="OrthoDB" id="424794at2759"/>
<dbReference type="EC" id="5.4.99.-" evidence="3"/>
<feature type="active site" evidence="1">
    <location>
        <position position="177"/>
    </location>
</feature>
<feature type="domain" description="Pseudouridine synthase RsuA/RluA-like" evidence="5">
    <location>
        <begin position="133"/>
        <end position="219"/>
    </location>
</feature>
<evidence type="ECO:0000313" key="7">
    <source>
        <dbReference type="Proteomes" id="UP000215289"/>
    </source>
</evidence>
<feature type="region of interest" description="Disordered" evidence="4">
    <location>
        <begin position="243"/>
        <end position="284"/>
    </location>
</feature>
<proteinExistence type="inferred from homology"/>
<evidence type="ECO:0000256" key="4">
    <source>
        <dbReference type="SAM" id="MobiDB-lite"/>
    </source>
</evidence>